<dbReference type="PROSITE" id="PS50837">
    <property type="entry name" value="NACHT"/>
    <property type="match status" value="1"/>
</dbReference>
<dbReference type="Proteomes" id="UP001302812">
    <property type="component" value="Unassembled WGS sequence"/>
</dbReference>
<dbReference type="GeneID" id="89941900"/>
<protein>
    <recommendedName>
        <fullName evidence="1">NACHT domain-containing protein</fullName>
    </recommendedName>
</protein>
<name>A0AAN6YRJ1_9PEZI</name>
<reference evidence="2" key="1">
    <citation type="journal article" date="2023" name="Mol. Phylogenet. Evol.">
        <title>Genome-scale phylogeny and comparative genomics of the fungal order Sordariales.</title>
        <authorList>
            <person name="Hensen N."/>
            <person name="Bonometti L."/>
            <person name="Westerberg I."/>
            <person name="Brannstrom I.O."/>
            <person name="Guillou S."/>
            <person name="Cros-Aarteil S."/>
            <person name="Calhoun S."/>
            <person name="Haridas S."/>
            <person name="Kuo A."/>
            <person name="Mondo S."/>
            <person name="Pangilinan J."/>
            <person name="Riley R."/>
            <person name="LaButti K."/>
            <person name="Andreopoulos B."/>
            <person name="Lipzen A."/>
            <person name="Chen C."/>
            <person name="Yan M."/>
            <person name="Daum C."/>
            <person name="Ng V."/>
            <person name="Clum A."/>
            <person name="Steindorff A."/>
            <person name="Ohm R.A."/>
            <person name="Martin F."/>
            <person name="Silar P."/>
            <person name="Natvig D.O."/>
            <person name="Lalanne C."/>
            <person name="Gautier V."/>
            <person name="Ament-Velasquez S.L."/>
            <person name="Kruys A."/>
            <person name="Hutchinson M.I."/>
            <person name="Powell A.J."/>
            <person name="Barry K."/>
            <person name="Miller A.N."/>
            <person name="Grigoriev I.V."/>
            <person name="Debuchy R."/>
            <person name="Gladieux P."/>
            <person name="Hiltunen Thoren M."/>
            <person name="Johannesson H."/>
        </authorList>
    </citation>
    <scope>NUCLEOTIDE SEQUENCE</scope>
    <source>
        <strain evidence="2">CBS 508.74</strain>
    </source>
</reference>
<dbReference type="InterPro" id="IPR007111">
    <property type="entry name" value="NACHT_NTPase"/>
</dbReference>
<dbReference type="EMBL" id="MU853343">
    <property type="protein sequence ID" value="KAK4112235.1"/>
    <property type="molecule type" value="Genomic_DNA"/>
</dbReference>
<gene>
    <name evidence="2" type="ORF">N656DRAFT_798577</name>
</gene>
<accession>A0AAN6YRJ1</accession>
<dbReference type="RefSeq" id="XP_064669805.1">
    <property type="nucleotide sequence ID" value="XM_064817775.1"/>
</dbReference>
<feature type="domain" description="NACHT" evidence="1">
    <location>
        <begin position="245"/>
        <end position="380"/>
    </location>
</feature>
<evidence type="ECO:0000259" key="1">
    <source>
        <dbReference type="PROSITE" id="PS50837"/>
    </source>
</evidence>
<keyword evidence="3" id="KW-1185">Reference proteome</keyword>
<sequence>MEPLSALSIAAAVVQFADFGFRLIKSAHELYKSPSGQRLEYIELSTVSQDLSHLANAVKTKQRENDGSAMNPFLRLCDQCESTNSELQDMLNKLRARGSTRILLAVDSWKATFKGLAAADDIERLADRLSQIRQQMNVALLYLLLDEAGKQGVELRQFARQQAEMLATLDRIDNTTKHFTTDITCLIDNLPINHKLETDKWRDTCLARCGRHAATFEWIFHEPRSEEGHPQWSSFPQWLRGKSKEIYWIRGKPGAGKSTLVEFIAQDSRLQKSHEGLFRTILHDVIRQRAQLAVEIFPARWFLLQSFSGKIDLPAPSLDELRNGFQNLISSATGGKLKLVLLIDGLDEFDNVQSEHRDLVQLLGKANAATGVKICVSSRPWNVFRDEYGNNPMLQLENLTRDDIKSFVQEKLQLCPGYSEFAALNPQATLKIINDMVDKSQGVFLWVSVVSGLLEARFQEGTYVSDLQSVIDGLPNEVADLFRYIWKRTTNQFRSEASQYFQLSSICQEHKTDLLALILWFGDKEVPP</sequence>
<dbReference type="Pfam" id="PF05729">
    <property type="entry name" value="NACHT"/>
    <property type="match status" value="1"/>
</dbReference>
<evidence type="ECO:0000313" key="2">
    <source>
        <dbReference type="EMBL" id="KAK4112235.1"/>
    </source>
</evidence>
<organism evidence="2 3">
    <name type="scientific">Canariomyces notabilis</name>
    <dbReference type="NCBI Taxonomy" id="2074819"/>
    <lineage>
        <taxon>Eukaryota</taxon>
        <taxon>Fungi</taxon>
        <taxon>Dikarya</taxon>
        <taxon>Ascomycota</taxon>
        <taxon>Pezizomycotina</taxon>
        <taxon>Sordariomycetes</taxon>
        <taxon>Sordariomycetidae</taxon>
        <taxon>Sordariales</taxon>
        <taxon>Chaetomiaceae</taxon>
        <taxon>Canariomyces</taxon>
    </lineage>
</organism>
<proteinExistence type="predicted"/>
<dbReference type="SUPFAM" id="SSF52540">
    <property type="entry name" value="P-loop containing nucleoside triphosphate hydrolases"/>
    <property type="match status" value="1"/>
</dbReference>
<dbReference type="Gene3D" id="3.40.50.300">
    <property type="entry name" value="P-loop containing nucleotide triphosphate hydrolases"/>
    <property type="match status" value="1"/>
</dbReference>
<evidence type="ECO:0000313" key="3">
    <source>
        <dbReference type="Proteomes" id="UP001302812"/>
    </source>
</evidence>
<dbReference type="InterPro" id="IPR027417">
    <property type="entry name" value="P-loop_NTPase"/>
</dbReference>
<reference evidence="2" key="2">
    <citation type="submission" date="2023-05" db="EMBL/GenBank/DDBJ databases">
        <authorList>
            <consortium name="Lawrence Berkeley National Laboratory"/>
            <person name="Steindorff A."/>
            <person name="Hensen N."/>
            <person name="Bonometti L."/>
            <person name="Westerberg I."/>
            <person name="Brannstrom I.O."/>
            <person name="Guillou S."/>
            <person name="Cros-Aarteil S."/>
            <person name="Calhoun S."/>
            <person name="Haridas S."/>
            <person name="Kuo A."/>
            <person name="Mondo S."/>
            <person name="Pangilinan J."/>
            <person name="Riley R."/>
            <person name="Labutti K."/>
            <person name="Andreopoulos B."/>
            <person name="Lipzen A."/>
            <person name="Chen C."/>
            <person name="Yanf M."/>
            <person name="Daum C."/>
            <person name="Ng V."/>
            <person name="Clum A."/>
            <person name="Ohm R."/>
            <person name="Martin F."/>
            <person name="Silar P."/>
            <person name="Natvig D."/>
            <person name="Lalanne C."/>
            <person name="Gautier V."/>
            <person name="Ament-Velasquez S.L."/>
            <person name="Kruys A."/>
            <person name="Hutchinson M.I."/>
            <person name="Powell A.J."/>
            <person name="Barry K."/>
            <person name="Miller A.N."/>
            <person name="Grigoriev I.V."/>
            <person name="Debuchy R."/>
            <person name="Gladieux P."/>
            <person name="Thoren M.H."/>
            <person name="Johannesson H."/>
        </authorList>
    </citation>
    <scope>NUCLEOTIDE SEQUENCE</scope>
    <source>
        <strain evidence="2">CBS 508.74</strain>
    </source>
</reference>
<dbReference type="AlphaFoldDB" id="A0AAN6YRJ1"/>
<dbReference type="PANTHER" id="PTHR10039">
    <property type="entry name" value="AMELOGENIN"/>
    <property type="match status" value="1"/>
</dbReference>
<comment type="caution">
    <text evidence="2">The sequence shown here is derived from an EMBL/GenBank/DDBJ whole genome shotgun (WGS) entry which is preliminary data.</text>
</comment>
<dbReference type="PANTHER" id="PTHR10039:SF5">
    <property type="entry name" value="NACHT DOMAIN-CONTAINING PROTEIN"/>
    <property type="match status" value="1"/>
</dbReference>